<feature type="region of interest" description="Disordered" evidence="1">
    <location>
        <begin position="140"/>
        <end position="164"/>
    </location>
</feature>
<protein>
    <submittedName>
        <fullName evidence="2">Uncharacterized protein</fullName>
    </submittedName>
</protein>
<reference evidence="2 3" key="1">
    <citation type="journal article" date="2019" name="Commun. Biol.">
        <title>The bagworm genome reveals a unique fibroin gene that provides high tensile strength.</title>
        <authorList>
            <person name="Kono N."/>
            <person name="Nakamura H."/>
            <person name="Ohtoshi R."/>
            <person name="Tomita M."/>
            <person name="Numata K."/>
            <person name="Arakawa K."/>
        </authorList>
    </citation>
    <scope>NUCLEOTIDE SEQUENCE [LARGE SCALE GENOMIC DNA]</scope>
</reference>
<evidence type="ECO:0000256" key="1">
    <source>
        <dbReference type="SAM" id="MobiDB-lite"/>
    </source>
</evidence>
<evidence type="ECO:0000313" key="3">
    <source>
        <dbReference type="Proteomes" id="UP000299102"/>
    </source>
</evidence>
<dbReference type="EMBL" id="BGZK01000042">
    <property type="protein sequence ID" value="GBP10751.1"/>
    <property type="molecule type" value="Genomic_DNA"/>
</dbReference>
<accession>A0A4C1TBR7</accession>
<evidence type="ECO:0000313" key="2">
    <source>
        <dbReference type="EMBL" id="GBP10751.1"/>
    </source>
</evidence>
<dbReference type="AlphaFoldDB" id="A0A4C1TBR7"/>
<comment type="caution">
    <text evidence="2">The sequence shown here is derived from an EMBL/GenBank/DDBJ whole genome shotgun (WGS) entry which is preliminary data.</text>
</comment>
<organism evidence="2 3">
    <name type="scientific">Eumeta variegata</name>
    <name type="common">Bagworm moth</name>
    <name type="synonym">Eumeta japonica</name>
    <dbReference type="NCBI Taxonomy" id="151549"/>
    <lineage>
        <taxon>Eukaryota</taxon>
        <taxon>Metazoa</taxon>
        <taxon>Ecdysozoa</taxon>
        <taxon>Arthropoda</taxon>
        <taxon>Hexapoda</taxon>
        <taxon>Insecta</taxon>
        <taxon>Pterygota</taxon>
        <taxon>Neoptera</taxon>
        <taxon>Endopterygota</taxon>
        <taxon>Lepidoptera</taxon>
        <taxon>Glossata</taxon>
        <taxon>Ditrysia</taxon>
        <taxon>Tineoidea</taxon>
        <taxon>Psychidae</taxon>
        <taxon>Oiketicinae</taxon>
        <taxon>Eumeta</taxon>
    </lineage>
</organism>
<sequence length="164" mass="18569">MLPATKNRSSQRKVAAVTTTIRMLSITIHSIQRRNPSADNSFMMLLIVYHPAQRNSAINNINVLTVDSDNRQLRQSIDNIAYAIRRTGHSTPGYRPCFTSVASFYLYVKIPFLRSSAPESRTSSASRKLQPFYRLTHAIGKRSRKRPPRVGSISEIKYSRADDA</sequence>
<gene>
    <name evidence="2" type="ORF">EVAR_6305_1</name>
</gene>
<keyword evidence="3" id="KW-1185">Reference proteome</keyword>
<name>A0A4C1TBR7_EUMVA</name>
<dbReference type="Proteomes" id="UP000299102">
    <property type="component" value="Unassembled WGS sequence"/>
</dbReference>
<proteinExistence type="predicted"/>